<dbReference type="EMBL" id="AZIM01053421">
    <property type="protein sequence ID" value="ETE55998.1"/>
    <property type="molecule type" value="Genomic_DNA"/>
</dbReference>
<sequence>MKGREGKKERKGKEEEEREGKEEEGREEGKERRKKEGKFILTAAQFPWLSQAWVAPHFMTFGPRSMSESPHESHFLRCRGWSETSWEEHHILTR</sequence>
<evidence type="ECO:0000313" key="2">
    <source>
        <dbReference type="EMBL" id="ETE55998.1"/>
    </source>
</evidence>
<reference evidence="2 3" key="1">
    <citation type="journal article" date="2013" name="Proc. Natl. Acad. Sci. U.S.A.">
        <title>The king cobra genome reveals dynamic gene evolution and adaptation in the snake venom system.</title>
        <authorList>
            <person name="Vonk F.J."/>
            <person name="Casewell N.R."/>
            <person name="Henkel C.V."/>
            <person name="Heimberg A.M."/>
            <person name="Jansen H.J."/>
            <person name="McCleary R.J."/>
            <person name="Kerkkamp H.M."/>
            <person name="Vos R.A."/>
            <person name="Guerreiro I."/>
            <person name="Calvete J.J."/>
            <person name="Wuster W."/>
            <person name="Woods A.E."/>
            <person name="Logan J.M."/>
            <person name="Harrison R.A."/>
            <person name="Castoe T.A."/>
            <person name="de Koning A.P."/>
            <person name="Pollock D.D."/>
            <person name="Yandell M."/>
            <person name="Calderon D."/>
            <person name="Renjifo C."/>
            <person name="Currier R.B."/>
            <person name="Salgado D."/>
            <person name="Pla D."/>
            <person name="Sanz L."/>
            <person name="Hyder A.S."/>
            <person name="Ribeiro J.M."/>
            <person name="Arntzen J.W."/>
            <person name="van den Thillart G.E."/>
            <person name="Boetzer M."/>
            <person name="Pirovano W."/>
            <person name="Dirks R.P."/>
            <person name="Spaink H.P."/>
            <person name="Duboule D."/>
            <person name="McGlinn E."/>
            <person name="Kini R.M."/>
            <person name="Richardson M.K."/>
        </authorList>
    </citation>
    <scope>NUCLEOTIDE SEQUENCE</scope>
    <source>
        <tissue evidence="2">Blood</tissue>
    </source>
</reference>
<dbReference type="Proteomes" id="UP000018936">
    <property type="component" value="Unassembled WGS sequence"/>
</dbReference>
<name>V8N2X7_OPHHA</name>
<protein>
    <submittedName>
        <fullName evidence="2">Putative F-box protein</fullName>
    </submittedName>
</protein>
<proteinExistence type="predicted"/>
<accession>V8N2X7</accession>
<keyword evidence="3" id="KW-1185">Reference proteome</keyword>
<evidence type="ECO:0000313" key="3">
    <source>
        <dbReference type="Proteomes" id="UP000018936"/>
    </source>
</evidence>
<dbReference type="AlphaFoldDB" id="V8N2X7"/>
<evidence type="ECO:0000256" key="1">
    <source>
        <dbReference type="SAM" id="MobiDB-lite"/>
    </source>
</evidence>
<gene>
    <name evidence="2" type="ORF">L345_18293</name>
</gene>
<feature type="compositionally biased region" description="Basic and acidic residues" evidence="1">
    <location>
        <begin position="1"/>
        <end position="31"/>
    </location>
</feature>
<feature type="region of interest" description="Disordered" evidence="1">
    <location>
        <begin position="1"/>
        <end position="35"/>
    </location>
</feature>
<organism evidence="2 3">
    <name type="scientific">Ophiophagus hannah</name>
    <name type="common">King cobra</name>
    <name type="synonym">Naja hannah</name>
    <dbReference type="NCBI Taxonomy" id="8665"/>
    <lineage>
        <taxon>Eukaryota</taxon>
        <taxon>Metazoa</taxon>
        <taxon>Chordata</taxon>
        <taxon>Craniata</taxon>
        <taxon>Vertebrata</taxon>
        <taxon>Euteleostomi</taxon>
        <taxon>Lepidosauria</taxon>
        <taxon>Squamata</taxon>
        <taxon>Bifurcata</taxon>
        <taxon>Unidentata</taxon>
        <taxon>Episquamata</taxon>
        <taxon>Toxicofera</taxon>
        <taxon>Serpentes</taxon>
        <taxon>Colubroidea</taxon>
        <taxon>Elapidae</taxon>
        <taxon>Elapinae</taxon>
        <taxon>Ophiophagus</taxon>
    </lineage>
</organism>
<comment type="caution">
    <text evidence="2">The sequence shown here is derived from an EMBL/GenBank/DDBJ whole genome shotgun (WGS) entry which is preliminary data.</text>
</comment>